<protein>
    <submittedName>
        <fullName evidence="1">Uncharacterized protein</fullName>
    </submittedName>
</protein>
<gene>
    <name evidence="1" type="ORF">SAMN04489732_12366</name>
</gene>
<dbReference type="RefSeq" id="WP_177231719.1">
    <property type="nucleotide sequence ID" value="NZ_FOEF01000023.1"/>
</dbReference>
<keyword evidence="2" id="KW-1185">Reference proteome</keyword>
<organism evidence="1 2">
    <name type="scientific">Amycolatopsis saalfeldensis</name>
    <dbReference type="NCBI Taxonomy" id="394193"/>
    <lineage>
        <taxon>Bacteria</taxon>
        <taxon>Bacillati</taxon>
        <taxon>Actinomycetota</taxon>
        <taxon>Actinomycetes</taxon>
        <taxon>Pseudonocardiales</taxon>
        <taxon>Pseudonocardiaceae</taxon>
        <taxon>Amycolatopsis</taxon>
    </lineage>
</organism>
<accession>A0A1H8YLA2</accession>
<name>A0A1H8YLA2_9PSEU</name>
<reference evidence="1 2" key="1">
    <citation type="submission" date="2016-10" db="EMBL/GenBank/DDBJ databases">
        <authorList>
            <person name="de Groot N.N."/>
        </authorList>
    </citation>
    <scope>NUCLEOTIDE SEQUENCE [LARGE SCALE GENOMIC DNA]</scope>
    <source>
        <strain evidence="1 2">DSM 44993</strain>
    </source>
</reference>
<dbReference type="AlphaFoldDB" id="A0A1H8YLA2"/>
<evidence type="ECO:0000313" key="1">
    <source>
        <dbReference type="EMBL" id="SEP52940.1"/>
    </source>
</evidence>
<dbReference type="EMBL" id="FOEF01000023">
    <property type="protein sequence ID" value="SEP52940.1"/>
    <property type="molecule type" value="Genomic_DNA"/>
</dbReference>
<proteinExistence type="predicted"/>
<dbReference type="Proteomes" id="UP000198582">
    <property type="component" value="Unassembled WGS sequence"/>
</dbReference>
<sequence>MEHRRFDEAVAQFRRLGEHADARLWGYSRRGAKGEFRPVRRLACTGATRP</sequence>
<evidence type="ECO:0000313" key="2">
    <source>
        <dbReference type="Proteomes" id="UP000198582"/>
    </source>
</evidence>